<reference evidence="2 3" key="1">
    <citation type="journal article" date="2018" name="PLoS ONE">
        <title>The draft genome of Kipferlia bialata reveals reductive genome evolution in fornicate parasites.</title>
        <authorList>
            <person name="Tanifuji G."/>
            <person name="Takabayashi S."/>
            <person name="Kume K."/>
            <person name="Takagi M."/>
            <person name="Nakayama T."/>
            <person name="Kamikawa R."/>
            <person name="Inagaki Y."/>
            <person name="Hashimoto T."/>
        </authorList>
    </citation>
    <scope>NUCLEOTIDE SEQUENCE [LARGE SCALE GENOMIC DNA]</scope>
    <source>
        <strain evidence="2">NY0173</strain>
    </source>
</reference>
<comment type="caution">
    <text evidence="2">The sequence shown here is derived from an EMBL/GenBank/DDBJ whole genome shotgun (WGS) entry which is preliminary data.</text>
</comment>
<dbReference type="AlphaFoldDB" id="A0A9K3DED2"/>
<feature type="transmembrane region" description="Helical" evidence="1">
    <location>
        <begin position="60"/>
        <end position="78"/>
    </location>
</feature>
<dbReference type="EMBL" id="BDIP01009782">
    <property type="protein sequence ID" value="GIQ92464.1"/>
    <property type="molecule type" value="Genomic_DNA"/>
</dbReference>
<keyword evidence="1" id="KW-0472">Membrane</keyword>
<accession>A0A9K3DED2</accession>
<organism evidence="2 3">
    <name type="scientific">Kipferlia bialata</name>
    <dbReference type="NCBI Taxonomy" id="797122"/>
    <lineage>
        <taxon>Eukaryota</taxon>
        <taxon>Metamonada</taxon>
        <taxon>Carpediemonas-like organisms</taxon>
        <taxon>Kipferlia</taxon>
    </lineage>
</organism>
<evidence type="ECO:0000313" key="2">
    <source>
        <dbReference type="EMBL" id="GIQ92464.1"/>
    </source>
</evidence>
<evidence type="ECO:0000256" key="1">
    <source>
        <dbReference type="SAM" id="Phobius"/>
    </source>
</evidence>
<sequence length="97" mass="10517">MPEATEISSYGMQAAIMLLNETVVSLFALNNLDSVVAVVIDLIFHIPMAVTLLKMTRESSLVFLATLMVTLFSLIVSINQVANMCVSIRQLVETVAG</sequence>
<gene>
    <name evidence="2" type="ORF">KIPB_016251</name>
</gene>
<feature type="transmembrane region" description="Helical" evidence="1">
    <location>
        <begin position="12"/>
        <end position="29"/>
    </location>
</feature>
<evidence type="ECO:0000313" key="3">
    <source>
        <dbReference type="Proteomes" id="UP000265618"/>
    </source>
</evidence>
<name>A0A9K3DED2_9EUKA</name>
<keyword evidence="1" id="KW-1133">Transmembrane helix</keyword>
<keyword evidence="3" id="KW-1185">Reference proteome</keyword>
<feature type="non-terminal residue" evidence="2">
    <location>
        <position position="1"/>
    </location>
</feature>
<proteinExistence type="predicted"/>
<feature type="transmembrane region" description="Helical" evidence="1">
    <location>
        <begin position="35"/>
        <end position="53"/>
    </location>
</feature>
<protein>
    <submittedName>
        <fullName evidence="2">Uncharacterized protein</fullName>
    </submittedName>
</protein>
<dbReference type="Proteomes" id="UP000265618">
    <property type="component" value="Unassembled WGS sequence"/>
</dbReference>
<keyword evidence="1" id="KW-0812">Transmembrane</keyword>